<dbReference type="EMBL" id="GGEC01077675">
    <property type="protein sequence ID" value="MBX58159.1"/>
    <property type="molecule type" value="Transcribed_RNA"/>
</dbReference>
<evidence type="ECO:0000313" key="1">
    <source>
        <dbReference type="EMBL" id="MBX58159.1"/>
    </source>
</evidence>
<proteinExistence type="predicted"/>
<name>A0A2P2PU59_RHIMU</name>
<organism evidence="1">
    <name type="scientific">Rhizophora mucronata</name>
    <name type="common">Asiatic mangrove</name>
    <dbReference type="NCBI Taxonomy" id="61149"/>
    <lineage>
        <taxon>Eukaryota</taxon>
        <taxon>Viridiplantae</taxon>
        <taxon>Streptophyta</taxon>
        <taxon>Embryophyta</taxon>
        <taxon>Tracheophyta</taxon>
        <taxon>Spermatophyta</taxon>
        <taxon>Magnoliopsida</taxon>
        <taxon>eudicotyledons</taxon>
        <taxon>Gunneridae</taxon>
        <taxon>Pentapetalae</taxon>
        <taxon>rosids</taxon>
        <taxon>fabids</taxon>
        <taxon>Malpighiales</taxon>
        <taxon>Rhizophoraceae</taxon>
        <taxon>Rhizophora</taxon>
    </lineage>
</organism>
<dbReference type="AlphaFoldDB" id="A0A2P2PU59"/>
<protein>
    <submittedName>
        <fullName evidence="1">Uncharacterized protein</fullName>
    </submittedName>
</protein>
<reference evidence="1" key="1">
    <citation type="submission" date="2018-02" db="EMBL/GenBank/DDBJ databases">
        <title>Rhizophora mucronata_Transcriptome.</title>
        <authorList>
            <person name="Meera S.P."/>
            <person name="Sreeshan A."/>
            <person name="Augustine A."/>
        </authorList>
    </citation>
    <scope>NUCLEOTIDE SEQUENCE</scope>
    <source>
        <tissue evidence="1">Leaf</tissue>
    </source>
</reference>
<accession>A0A2P2PU59</accession>
<sequence>MMNLKENIANLAFGIQLRRLTFVVVWRLDQVRRGI</sequence>